<evidence type="ECO:0000256" key="8">
    <source>
        <dbReference type="ARBA" id="ARBA00047883"/>
    </source>
</evidence>
<dbReference type="SUPFAM" id="SSF51391">
    <property type="entry name" value="Thiamin phosphate synthase"/>
    <property type="match status" value="1"/>
</dbReference>
<feature type="binding site" evidence="9">
    <location>
        <position position="172"/>
    </location>
    <ligand>
        <name>2-[(2R,5Z)-2-carboxy-4-methylthiazol-5(2H)-ylidene]ethyl phosphate</name>
        <dbReference type="ChEBI" id="CHEBI:62899"/>
    </ligand>
</feature>
<feature type="binding site" evidence="9">
    <location>
        <position position="71"/>
    </location>
    <ligand>
        <name>Mg(2+)</name>
        <dbReference type="ChEBI" id="CHEBI:18420"/>
    </ligand>
</feature>
<feature type="binding site" evidence="9">
    <location>
        <begin position="38"/>
        <end position="42"/>
    </location>
    <ligand>
        <name>4-amino-2-methyl-5-(diphosphooxymethyl)pyrimidine</name>
        <dbReference type="ChEBI" id="CHEBI:57841"/>
    </ligand>
</feature>
<dbReference type="EC" id="2.5.1.3" evidence="9"/>
<reference evidence="14" key="1">
    <citation type="journal article" date="2019" name="Int. J. Syst. Evol. Microbiol.">
        <title>The Global Catalogue of Microorganisms (GCM) 10K type strain sequencing project: providing services to taxonomists for standard genome sequencing and annotation.</title>
        <authorList>
            <consortium name="The Broad Institute Genomics Platform"/>
            <consortium name="The Broad Institute Genome Sequencing Center for Infectious Disease"/>
            <person name="Wu L."/>
            <person name="Ma J."/>
        </authorList>
    </citation>
    <scope>NUCLEOTIDE SEQUENCE [LARGE SCALE GENOMIC DNA]</scope>
    <source>
        <strain evidence="14">KCTC 42248</strain>
    </source>
</reference>
<keyword evidence="4 9" id="KW-0460">Magnesium</keyword>
<comment type="similarity">
    <text evidence="9 10">Belongs to the thiamine-phosphate synthase family.</text>
</comment>
<proteinExistence type="inferred from homology"/>
<dbReference type="Proteomes" id="UP001597393">
    <property type="component" value="Unassembled WGS sequence"/>
</dbReference>
<dbReference type="InterPro" id="IPR022998">
    <property type="entry name" value="ThiamineP_synth_TenI"/>
</dbReference>
<accession>A0ABW5NLL7</accession>
<evidence type="ECO:0000256" key="9">
    <source>
        <dbReference type="HAMAP-Rule" id="MF_00097"/>
    </source>
</evidence>
<keyword evidence="14" id="KW-1185">Reference proteome</keyword>
<feature type="binding site" evidence="9">
    <location>
        <position position="109"/>
    </location>
    <ligand>
        <name>4-amino-2-methyl-5-(diphosphooxymethyl)pyrimidine</name>
        <dbReference type="ChEBI" id="CHEBI:57841"/>
    </ligand>
</feature>
<dbReference type="HAMAP" id="MF_00097">
    <property type="entry name" value="TMP_synthase"/>
    <property type="match status" value="1"/>
</dbReference>
<evidence type="ECO:0000256" key="5">
    <source>
        <dbReference type="ARBA" id="ARBA00022977"/>
    </source>
</evidence>
<comment type="catalytic activity">
    <reaction evidence="8 9 10">
        <text>2-[(2R,5Z)-2-carboxy-4-methylthiazol-5(2H)-ylidene]ethyl phosphate + 4-amino-2-methyl-5-(diphosphooxymethyl)pyrimidine + 2 H(+) = thiamine phosphate + CO2 + diphosphate</text>
        <dbReference type="Rhea" id="RHEA:47844"/>
        <dbReference type="ChEBI" id="CHEBI:15378"/>
        <dbReference type="ChEBI" id="CHEBI:16526"/>
        <dbReference type="ChEBI" id="CHEBI:33019"/>
        <dbReference type="ChEBI" id="CHEBI:37575"/>
        <dbReference type="ChEBI" id="CHEBI:57841"/>
        <dbReference type="ChEBI" id="CHEBI:62899"/>
        <dbReference type="EC" id="2.5.1.3"/>
    </reaction>
</comment>
<evidence type="ECO:0000256" key="11">
    <source>
        <dbReference type="RuleBase" id="RU004253"/>
    </source>
</evidence>
<evidence type="ECO:0000256" key="4">
    <source>
        <dbReference type="ARBA" id="ARBA00022842"/>
    </source>
</evidence>
<evidence type="ECO:0000256" key="10">
    <source>
        <dbReference type="RuleBase" id="RU003826"/>
    </source>
</evidence>
<keyword evidence="2 9" id="KW-0808">Transferase</keyword>
<organism evidence="13 14">
    <name type="scientific">Sphingobacterium corticis</name>
    <dbReference type="NCBI Taxonomy" id="1812823"/>
    <lineage>
        <taxon>Bacteria</taxon>
        <taxon>Pseudomonadati</taxon>
        <taxon>Bacteroidota</taxon>
        <taxon>Sphingobacteriia</taxon>
        <taxon>Sphingobacteriales</taxon>
        <taxon>Sphingobacteriaceae</taxon>
        <taxon>Sphingobacterium</taxon>
    </lineage>
</organism>
<evidence type="ECO:0000256" key="1">
    <source>
        <dbReference type="ARBA" id="ARBA00005165"/>
    </source>
</evidence>
<feature type="domain" description="Thiamine phosphate synthase/TenI" evidence="12">
    <location>
        <begin position="21"/>
        <end position="192"/>
    </location>
</feature>
<feature type="binding site" evidence="9">
    <location>
        <position position="138"/>
    </location>
    <ligand>
        <name>4-amino-2-methyl-5-(diphosphooxymethyl)pyrimidine</name>
        <dbReference type="ChEBI" id="CHEBI:57841"/>
    </ligand>
</feature>
<gene>
    <name evidence="9 13" type="primary">thiE</name>
    <name evidence="13" type="ORF">ACFSQ3_11715</name>
</gene>
<protein>
    <recommendedName>
        <fullName evidence="9">Thiamine-phosphate synthase</fullName>
        <shortName evidence="9">TP synthase</shortName>
        <shortName evidence="9">TPS</shortName>
        <ecNumber evidence="9">2.5.1.3</ecNumber>
    </recommendedName>
    <alternativeName>
        <fullName evidence="9">Thiamine-phosphate pyrophosphorylase</fullName>
        <shortName evidence="9">TMP pyrophosphorylase</shortName>
        <shortName evidence="9">TMP-PPase</shortName>
    </alternativeName>
</protein>
<dbReference type="EMBL" id="JBHUMA010000006">
    <property type="protein sequence ID" value="MFD2599621.1"/>
    <property type="molecule type" value="Genomic_DNA"/>
</dbReference>
<comment type="catalytic activity">
    <reaction evidence="7 9 10">
        <text>2-(2-carboxy-4-methylthiazol-5-yl)ethyl phosphate + 4-amino-2-methyl-5-(diphosphooxymethyl)pyrimidine + 2 H(+) = thiamine phosphate + CO2 + diphosphate</text>
        <dbReference type="Rhea" id="RHEA:47848"/>
        <dbReference type="ChEBI" id="CHEBI:15378"/>
        <dbReference type="ChEBI" id="CHEBI:16526"/>
        <dbReference type="ChEBI" id="CHEBI:33019"/>
        <dbReference type="ChEBI" id="CHEBI:37575"/>
        <dbReference type="ChEBI" id="CHEBI:57841"/>
        <dbReference type="ChEBI" id="CHEBI:62890"/>
        <dbReference type="EC" id="2.5.1.3"/>
    </reaction>
</comment>
<sequence length="210" mass="23565">MKRDKTYSRLQYISDGETLELQERNIRQALAFGANWIQLRWKKNKDEAFESFAKNVRVLCTKHQACFIINDHVDTAKKVEADGVHLGLDDMSVLDARRILGTNKIIGGTANTLDHVLSRTEENCDYIGLGPFRFTSTKQKLSPILGLDGYQEITDLLTKRNISAPPIYAIGGIRVNDISDLKEIGIHGVAVSGLINNDPKIIQTIQSKWL</sequence>
<dbReference type="PANTHER" id="PTHR20857:SF15">
    <property type="entry name" value="THIAMINE-PHOSPHATE SYNTHASE"/>
    <property type="match status" value="1"/>
</dbReference>
<comment type="function">
    <text evidence="9">Condenses 4-methyl-5-(beta-hydroxyethyl)thiazole monophosphate (THZ-P) and 2-methyl-4-amino-5-hydroxymethyl pyrimidine pyrophosphate (HMP-PP) to form thiamine monophosphate (TMP).</text>
</comment>
<feature type="binding site" evidence="9">
    <location>
        <position position="70"/>
    </location>
    <ligand>
        <name>4-amino-2-methyl-5-(diphosphooxymethyl)pyrimidine</name>
        <dbReference type="ChEBI" id="CHEBI:57841"/>
    </ligand>
</feature>
<comment type="caution">
    <text evidence="13">The sequence shown here is derived from an EMBL/GenBank/DDBJ whole genome shotgun (WGS) entry which is preliminary data.</text>
</comment>
<dbReference type="Gene3D" id="3.20.20.70">
    <property type="entry name" value="Aldolase class I"/>
    <property type="match status" value="1"/>
</dbReference>
<dbReference type="InterPro" id="IPR013785">
    <property type="entry name" value="Aldolase_TIM"/>
</dbReference>
<evidence type="ECO:0000313" key="13">
    <source>
        <dbReference type="EMBL" id="MFD2599621.1"/>
    </source>
</evidence>
<dbReference type="PANTHER" id="PTHR20857">
    <property type="entry name" value="THIAMINE-PHOSPHATE PYROPHOSPHORYLASE"/>
    <property type="match status" value="1"/>
</dbReference>
<dbReference type="RefSeq" id="WP_380869747.1">
    <property type="nucleotide sequence ID" value="NZ_JBHUMA010000006.1"/>
</dbReference>
<comment type="pathway">
    <text evidence="1 9 11">Cofactor biosynthesis; thiamine diphosphate biosynthesis; thiamine phosphate from 4-amino-2-methyl-5-diphosphomethylpyrimidine and 4-methyl-5-(2-phosphoethyl)-thiazole: step 1/1.</text>
</comment>
<name>A0ABW5NLL7_9SPHI</name>
<dbReference type="Pfam" id="PF02581">
    <property type="entry name" value="TMP-TENI"/>
    <property type="match status" value="1"/>
</dbReference>
<dbReference type="InterPro" id="IPR034291">
    <property type="entry name" value="TMP_synthase"/>
</dbReference>
<evidence type="ECO:0000256" key="7">
    <source>
        <dbReference type="ARBA" id="ARBA00047851"/>
    </source>
</evidence>
<comment type="caution">
    <text evidence="9">Lacks conserved residue(s) required for the propagation of feature annotation.</text>
</comment>
<dbReference type="CDD" id="cd00564">
    <property type="entry name" value="TMP_TenI"/>
    <property type="match status" value="1"/>
</dbReference>
<dbReference type="InterPro" id="IPR036206">
    <property type="entry name" value="ThiamineP_synth_sf"/>
</dbReference>
<keyword evidence="5 9" id="KW-0784">Thiamine biosynthesis</keyword>
<evidence type="ECO:0000256" key="6">
    <source>
        <dbReference type="ARBA" id="ARBA00047334"/>
    </source>
</evidence>
<evidence type="ECO:0000256" key="3">
    <source>
        <dbReference type="ARBA" id="ARBA00022723"/>
    </source>
</evidence>
<evidence type="ECO:0000259" key="12">
    <source>
        <dbReference type="Pfam" id="PF02581"/>
    </source>
</evidence>
<dbReference type="GO" id="GO:0004789">
    <property type="term" value="F:thiamine-phosphate diphosphorylase activity"/>
    <property type="evidence" value="ECO:0007669"/>
    <property type="project" value="UniProtKB-EC"/>
</dbReference>
<dbReference type="NCBIfam" id="TIGR00693">
    <property type="entry name" value="thiE"/>
    <property type="match status" value="1"/>
</dbReference>
<comment type="cofactor">
    <cofactor evidence="9">
        <name>Mg(2+)</name>
        <dbReference type="ChEBI" id="CHEBI:18420"/>
    </cofactor>
    <text evidence="9">Binds 1 Mg(2+) ion per subunit.</text>
</comment>
<feature type="binding site" evidence="9">
    <location>
        <position position="90"/>
    </location>
    <ligand>
        <name>Mg(2+)</name>
        <dbReference type="ChEBI" id="CHEBI:18420"/>
    </ligand>
</feature>
<evidence type="ECO:0000256" key="2">
    <source>
        <dbReference type="ARBA" id="ARBA00022679"/>
    </source>
</evidence>
<comment type="catalytic activity">
    <reaction evidence="6 9 10">
        <text>4-methyl-5-(2-phosphooxyethyl)-thiazole + 4-amino-2-methyl-5-(diphosphooxymethyl)pyrimidine + H(+) = thiamine phosphate + diphosphate</text>
        <dbReference type="Rhea" id="RHEA:22328"/>
        <dbReference type="ChEBI" id="CHEBI:15378"/>
        <dbReference type="ChEBI" id="CHEBI:33019"/>
        <dbReference type="ChEBI" id="CHEBI:37575"/>
        <dbReference type="ChEBI" id="CHEBI:57841"/>
        <dbReference type="ChEBI" id="CHEBI:58296"/>
        <dbReference type="EC" id="2.5.1.3"/>
    </reaction>
</comment>
<keyword evidence="3 9" id="KW-0479">Metal-binding</keyword>
<feature type="binding site" evidence="9">
    <location>
        <begin position="135"/>
        <end position="137"/>
    </location>
    <ligand>
        <name>2-[(2R,5Z)-2-carboxy-4-methylthiazol-5(2H)-ylidene]ethyl phosphate</name>
        <dbReference type="ChEBI" id="CHEBI:62899"/>
    </ligand>
</feature>
<evidence type="ECO:0000313" key="14">
    <source>
        <dbReference type="Proteomes" id="UP001597393"/>
    </source>
</evidence>